<proteinExistence type="predicted"/>
<evidence type="ECO:0000313" key="1">
    <source>
        <dbReference type="EMBL" id="AAU49999.1"/>
    </source>
</evidence>
<sequence>MKVLDDGRCGSAVTEANESRCAGGHVRPLDRSIDVERRGSGWGKTVTAADARTGFPDPLRSNGLHKN</sequence>
<keyword evidence="2" id="KW-1185">Reference proteome</keyword>
<gene>
    <name evidence="1" type="ordered locus">BMA2115</name>
</gene>
<accession>A0A0H2WLG4</accession>
<name>A0A0H2WLG4_BURMA</name>
<dbReference type="AlphaFoldDB" id="A0A0H2WLG4"/>
<dbReference type="EMBL" id="CP000010">
    <property type="protein sequence ID" value="AAU49999.1"/>
    <property type="molecule type" value="Genomic_DNA"/>
</dbReference>
<dbReference type="HOGENOM" id="CLU_2804178_0_0_4"/>
<reference evidence="1 2" key="1">
    <citation type="journal article" date="2004" name="Proc. Natl. Acad. Sci. U.S.A.">
        <title>Structural flexibility in the Burkholderia mallei genome.</title>
        <authorList>
            <person name="Nierman W.C."/>
            <person name="DeShazer D."/>
            <person name="Kim H.S."/>
            <person name="Tettelin H."/>
            <person name="Nelson K.E."/>
            <person name="Feldblyum T."/>
            <person name="Ulrich R.L."/>
            <person name="Ronning C.M."/>
            <person name="Brinkac L.M."/>
            <person name="Daugherty S.C."/>
            <person name="Davidsen T.D."/>
            <person name="Deboy R.T."/>
            <person name="Dimitrov G."/>
            <person name="Dodson R.J."/>
            <person name="Durkin A.S."/>
            <person name="Gwinn M.L."/>
            <person name="Haft D.H."/>
            <person name="Khouri H."/>
            <person name="Kolonay J.F."/>
            <person name="Madupu R."/>
            <person name="Mohammoud Y."/>
            <person name="Nelson W.C."/>
            <person name="Radune D."/>
            <person name="Romero C.M."/>
            <person name="Sarria S."/>
            <person name="Selengut J."/>
            <person name="Shamblin C."/>
            <person name="Sullivan S.A."/>
            <person name="White O."/>
            <person name="Yu Y."/>
            <person name="Zafar N."/>
            <person name="Zhou L."/>
            <person name="Fraser C.M."/>
        </authorList>
    </citation>
    <scope>NUCLEOTIDE SEQUENCE [LARGE SCALE GENOMIC DNA]</scope>
    <source>
        <strain evidence="1 2">ATCC 23344</strain>
    </source>
</reference>
<dbReference type="KEGG" id="bma:BMA2115"/>
<evidence type="ECO:0000313" key="2">
    <source>
        <dbReference type="Proteomes" id="UP000006693"/>
    </source>
</evidence>
<protein>
    <submittedName>
        <fullName evidence="1">Uncharacterized protein</fullName>
    </submittedName>
</protein>
<dbReference type="Proteomes" id="UP000006693">
    <property type="component" value="Chromosome 1"/>
</dbReference>
<organism evidence="1 2">
    <name type="scientific">Burkholderia mallei (strain ATCC 23344)</name>
    <dbReference type="NCBI Taxonomy" id="243160"/>
    <lineage>
        <taxon>Bacteria</taxon>
        <taxon>Pseudomonadati</taxon>
        <taxon>Pseudomonadota</taxon>
        <taxon>Betaproteobacteria</taxon>
        <taxon>Burkholderiales</taxon>
        <taxon>Burkholderiaceae</taxon>
        <taxon>Burkholderia</taxon>
        <taxon>pseudomallei group</taxon>
    </lineage>
</organism>